<accession>A0A1J1AF47</accession>
<dbReference type="KEGG" id="halh:HTSR_1817"/>
<keyword evidence="3 6" id="KW-0808">Transferase</keyword>
<dbReference type="GO" id="GO:0046872">
    <property type="term" value="F:metal ion binding"/>
    <property type="evidence" value="ECO:0007669"/>
    <property type="project" value="UniProtKB-KW"/>
</dbReference>
<reference evidence="7 9" key="1">
    <citation type="submission" date="2016-06" db="EMBL/GenBank/DDBJ databases">
        <title>Discovery of anaerobic lithoheterotrophic haloarchaeon capable of sulfur respiration by hydrogen and formate.</title>
        <authorList>
            <person name="Sorokin D.Y."/>
            <person name="Kublanov I.V."/>
            <person name="Roman P."/>
            <person name="Sinninghe Damste J.S."/>
            <person name="Golyshin P.N."/>
            <person name="Rojo D."/>
            <person name="Ciordia S."/>
            <person name="Mena Md.C."/>
            <person name="Ferrer M."/>
            <person name="Smedile F."/>
            <person name="Messina E."/>
            <person name="La Cono V."/>
            <person name="Yakimov M.M."/>
        </authorList>
    </citation>
    <scope>NUCLEOTIDE SEQUENCE [LARGE SCALE GENOMIC DNA]</scope>
    <source>
        <strain evidence="7 9">HTSR1</strain>
    </source>
</reference>
<dbReference type="Proteomes" id="UP000186165">
    <property type="component" value="Chromosome"/>
</dbReference>
<evidence type="ECO:0000256" key="6">
    <source>
        <dbReference type="RuleBase" id="RU004466"/>
    </source>
</evidence>
<evidence type="ECO:0000313" key="10">
    <source>
        <dbReference type="Proteomes" id="UP000186165"/>
    </source>
</evidence>
<dbReference type="PATRIC" id="fig|1855411.3.peg.1827"/>
<keyword evidence="4" id="KW-0479">Metal-binding</keyword>
<dbReference type="GO" id="GO:0004311">
    <property type="term" value="F:geranylgeranyl diphosphate synthase activity"/>
    <property type="evidence" value="ECO:0007669"/>
    <property type="project" value="UniProtKB-EC"/>
</dbReference>
<dbReference type="SFLD" id="SFLDS00005">
    <property type="entry name" value="Isoprenoid_Synthase_Type_I"/>
    <property type="match status" value="1"/>
</dbReference>
<proteinExistence type="inferred from homology"/>
<evidence type="ECO:0000256" key="3">
    <source>
        <dbReference type="ARBA" id="ARBA00022679"/>
    </source>
</evidence>
<dbReference type="EMBL" id="CP016070">
    <property type="protein sequence ID" value="AOW80983.1"/>
    <property type="molecule type" value="Genomic_DNA"/>
</dbReference>
<protein>
    <submittedName>
        <fullName evidence="7">Geranylgeranyl diphosphate synthase, type I</fullName>
        <ecNumber evidence="7">2.5.1.1</ecNumber>
        <ecNumber evidence="7">2.5.1.10</ecNumber>
        <ecNumber evidence="7">2.5.1.29</ecNumber>
    </submittedName>
</protein>
<dbReference type="EC" id="2.5.1.1" evidence="7"/>
<dbReference type="AlphaFoldDB" id="A0A1D8S6K0"/>
<gene>
    <name evidence="7" type="primary">idsA2</name>
    <name evidence="8" type="synonym">idsA3</name>
    <name evidence="8" type="ORF">HSR6_1886</name>
    <name evidence="7" type="ORF">HTSR_1817</name>
</gene>
<dbReference type="KEGG" id="hhsr:HSR6_1886"/>
<dbReference type="Gene3D" id="1.10.600.10">
    <property type="entry name" value="Farnesyl Diphosphate Synthase"/>
    <property type="match status" value="1"/>
</dbReference>
<dbReference type="GeneID" id="30418420"/>
<sequence>MEYVEARRDVIEERLREVVAAVEPTELEDELAHVVLAGGKRVRPTLTLLACEAAGGSVWSSDSESLGPNGQTALDFAVGVELVHNASLVVDDIIDQSALRRGSESAWAAYGHGPAIVASDGLLGEAFALFSADSRALESVSRALVELGEGEAVELVDQPSSESEYMELARRKTGALFRTAAELGAIAADADAATIDALGEYAERVGIAFQIRDDVLDSVADAEDLGKPTGQDDTMDRPSIVRVTGEDPETLTERARMESEAALAALDRVAVEDSEARQYLEDLATFVVDRDR</sequence>
<evidence type="ECO:0000313" key="8">
    <source>
        <dbReference type="EMBL" id="APE96319.1"/>
    </source>
</evidence>
<dbReference type="GO" id="GO:0004161">
    <property type="term" value="F:dimethylallyltranstransferase activity"/>
    <property type="evidence" value="ECO:0007669"/>
    <property type="project" value="UniProtKB-EC"/>
</dbReference>
<dbReference type="STRING" id="1873524.HSR6_1886"/>
<reference evidence="10" key="2">
    <citation type="submission" date="2016-08" db="EMBL/GenBank/DDBJ databases">
        <title>Discovery of first anaerobic lithoheterotrophic haloarchae widely represented in hypersaline habitats.</title>
        <authorList>
            <person name="Sorokin D.Y."/>
            <person name="Kublanov I.V."/>
            <person name="Roman P."/>
            <person name="Sinninghe Damste J.S."/>
            <person name="Golyshin P.N."/>
            <person name="Rojo D."/>
            <person name="Ciordia S."/>
            <person name="Mena Md.C."/>
            <person name="Ferrer M."/>
            <person name="Smedile F."/>
            <person name="Messina E."/>
            <person name="La Cono V."/>
            <person name="Yakimov M.M."/>
        </authorList>
    </citation>
    <scope>NUCLEOTIDE SEQUENCE [LARGE SCALE GENOMIC DNA]</scope>
    <source>
        <strain evidence="10">HSR6</strain>
    </source>
</reference>
<dbReference type="PANTHER" id="PTHR12001">
    <property type="entry name" value="GERANYLGERANYL PYROPHOSPHATE SYNTHASE"/>
    <property type="match status" value="1"/>
</dbReference>
<evidence type="ECO:0000313" key="9">
    <source>
        <dbReference type="Proteomes" id="UP000185608"/>
    </source>
</evidence>
<dbReference type="Pfam" id="PF00348">
    <property type="entry name" value="polyprenyl_synt"/>
    <property type="match status" value="1"/>
</dbReference>
<dbReference type="PANTHER" id="PTHR12001:SF85">
    <property type="entry name" value="SHORT CHAIN ISOPRENYL DIPHOSPHATE SYNTHASE"/>
    <property type="match status" value="1"/>
</dbReference>
<dbReference type="EC" id="2.5.1.10" evidence="7"/>
<keyword evidence="5" id="KW-0460">Magnesium</keyword>
<evidence type="ECO:0000256" key="1">
    <source>
        <dbReference type="ARBA" id="ARBA00001946"/>
    </source>
</evidence>
<dbReference type="InterPro" id="IPR008949">
    <property type="entry name" value="Isoprenoid_synthase_dom_sf"/>
</dbReference>
<dbReference type="RefSeq" id="WP_070365640.1">
    <property type="nucleotide sequence ID" value="NZ_CP016070.1"/>
</dbReference>
<name>A0A1D8S6K0_9EURY</name>
<evidence type="ECO:0000256" key="5">
    <source>
        <dbReference type="ARBA" id="ARBA00022842"/>
    </source>
</evidence>
<reference evidence="8" key="3">
    <citation type="journal article" date="2017" name="ISME J.">
        <title>Discovery of anaerobic lithoheterotrophic haloarchaea, ubiquitous in hypersaline habitats.</title>
        <authorList>
            <person name="Sorokin D.Y."/>
            <person name="Messina E."/>
            <person name="Smedile F."/>
            <person name="Roman P."/>
            <person name="Damste J.S.S."/>
            <person name="Ciordia S."/>
            <person name="Mena M.C."/>
            <person name="Ferrer M."/>
            <person name="Golyshin P.N."/>
            <person name="Kublanov I.V."/>
            <person name="Samarov N.I."/>
            <person name="Toshchakov S.V."/>
            <person name="La Cono V."/>
            <person name="Yakimov M.M."/>
        </authorList>
    </citation>
    <scope>NUCLEOTIDE SEQUENCE</scope>
    <source>
        <strain evidence="8">HSR6</strain>
    </source>
</reference>
<dbReference type="InterPro" id="IPR033749">
    <property type="entry name" value="Polyprenyl_synt_CS"/>
</dbReference>
<dbReference type="GO" id="GO:0004337">
    <property type="term" value="F:(2E,6E)-farnesyl diphosphate synthase activity"/>
    <property type="evidence" value="ECO:0007669"/>
    <property type="project" value="UniProtKB-EC"/>
</dbReference>
<dbReference type="CDD" id="cd00685">
    <property type="entry name" value="Trans_IPPS_HT"/>
    <property type="match status" value="1"/>
</dbReference>
<dbReference type="EC" id="2.5.1.29" evidence="7"/>
<evidence type="ECO:0000313" key="7">
    <source>
        <dbReference type="EMBL" id="AOW80983.1"/>
    </source>
</evidence>
<dbReference type="PROSITE" id="PS00723">
    <property type="entry name" value="POLYPRENYL_SYNTHASE_1"/>
    <property type="match status" value="1"/>
</dbReference>
<dbReference type="Proteomes" id="UP000185608">
    <property type="component" value="Chromosome"/>
</dbReference>
<dbReference type="SUPFAM" id="SSF48576">
    <property type="entry name" value="Terpenoid synthases"/>
    <property type="match status" value="1"/>
</dbReference>
<dbReference type="InterPro" id="IPR000092">
    <property type="entry name" value="Polyprenyl_synt"/>
</dbReference>
<comment type="similarity">
    <text evidence="2 6">Belongs to the FPP/GGPP synthase family.</text>
</comment>
<dbReference type="GO" id="GO:0008299">
    <property type="term" value="P:isoprenoid biosynthetic process"/>
    <property type="evidence" value="ECO:0007669"/>
    <property type="project" value="InterPro"/>
</dbReference>
<evidence type="ECO:0000256" key="4">
    <source>
        <dbReference type="ARBA" id="ARBA00022723"/>
    </source>
</evidence>
<dbReference type="SFLD" id="SFLDG01017">
    <property type="entry name" value="Polyprenyl_Transferase_Like"/>
    <property type="match status" value="1"/>
</dbReference>
<dbReference type="EMBL" id="CP016804">
    <property type="protein sequence ID" value="APE96319.1"/>
    <property type="molecule type" value="Genomic_DNA"/>
</dbReference>
<comment type="cofactor">
    <cofactor evidence="1">
        <name>Mg(2+)</name>
        <dbReference type="ChEBI" id="CHEBI:18420"/>
    </cofactor>
</comment>
<dbReference type="PROSITE" id="PS00444">
    <property type="entry name" value="POLYPRENYL_SYNTHASE_2"/>
    <property type="match status" value="1"/>
</dbReference>
<keyword evidence="10" id="KW-1185">Reference proteome</keyword>
<accession>A0A1D8S6K0</accession>
<evidence type="ECO:0000256" key="2">
    <source>
        <dbReference type="ARBA" id="ARBA00006706"/>
    </source>
</evidence>
<organism evidence="7 9">
    <name type="scientific">Halodesulfurarchaeum formicicum</name>
    <dbReference type="NCBI Taxonomy" id="1873524"/>
    <lineage>
        <taxon>Archaea</taxon>
        <taxon>Methanobacteriati</taxon>
        <taxon>Methanobacteriota</taxon>
        <taxon>Stenosarchaea group</taxon>
        <taxon>Halobacteria</taxon>
        <taxon>Halobacteriales</taxon>
        <taxon>Halobacteriaceae</taxon>
        <taxon>Halodesulfurarchaeum</taxon>
    </lineage>
</organism>
<dbReference type="OrthoDB" id="106922at2157"/>